<accession>A0A8X6SE56</accession>
<name>A0A8X6SE56_TRICX</name>
<dbReference type="Proteomes" id="UP000887159">
    <property type="component" value="Unassembled WGS sequence"/>
</dbReference>
<proteinExistence type="predicted"/>
<protein>
    <submittedName>
        <fullName evidence="1">Uncharacterized protein</fullName>
    </submittedName>
</protein>
<evidence type="ECO:0000313" key="1">
    <source>
        <dbReference type="EMBL" id="GFY05358.1"/>
    </source>
</evidence>
<gene>
    <name evidence="1" type="ORF">TNCV_2208031</name>
</gene>
<comment type="caution">
    <text evidence="1">The sequence shown here is derived from an EMBL/GenBank/DDBJ whole genome shotgun (WGS) entry which is preliminary data.</text>
</comment>
<reference evidence="1" key="1">
    <citation type="submission" date="2020-08" db="EMBL/GenBank/DDBJ databases">
        <title>Multicomponent nature underlies the extraordinary mechanical properties of spider dragline silk.</title>
        <authorList>
            <person name="Kono N."/>
            <person name="Nakamura H."/>
            <person name="Mori M."/>
            <person name="Yoshida Y."/>
            <person name="Ohtoshi R."/>
            <person name="Malay A.D."/>
            <person name="Moran D.A.P."/>
            <person name="Tomita M."/>
            <person name="Numata K."/>
            <person name="Arakawa K."/>
        </authorList>
    </citation>
    <scope>NUCLEOTIDE SEQUENCE</scope>
</reference>
<dbReference type="AlphaFoldDB" id="A0A8X6SE56"/>
<organism evidence="1 2">
    <name type="scientific">Trichonephila clavipes</name>
    <name type="common">Golden silk orbweaver</name>
    <name type="synonym">Nephila clavipes</name>
    <dbReference type="NCBI Taxonomy" id="2585209"/>
    <lineage>
        <taxon>Eukaryota</taxon>
        <taxon>Metazoa</taxon>
        <taxon>Ecdysozoa</taxon>
        <taxon>Arthropoda</taxon>
        <taxon>Chelicerata</taxon>
        <taxon>Arachnida</taxon>
        <taxon>Araneae</taxon>
        <taxon>Araneomorphae</taxon>
        <taxon>Entelegynae</taxon>
        <taxon>Araneoidea</taxon>
        <taxon>Nephilidae</taxon>
        <taxon>Trichonephila</taxon>
    </lineage>
</organism>
<dbReference type="EMBL" id="BMAU01021250">
    <property type="protein sequence ID" value="GFY05358.1"/>
    <property type="molecule type" value="Genomic_DNA"/>
</dbReference>
<evidence type="ECO:0000313" key="2">
    <source>
        <dbReference type="Proteomes" id="UP000887159"/>
    </source>
</evidence>
<keyword evidence="2" id="KW-1185">Reference proteome</keyword>
<sequence length="72" mass="8089">MRARAYWAYPTLCDHWALRCMSRCPEQVVSLKRDPQCLSPGKLGAHLVTHCSKDAMLSHLAQPGIEPGLVTW</sequence>